<reference evidence="1 2" key="1">
    <citation type="submission" date="2023-03" db="EMBL/GenBank/DDBJ databases">
        <title>Novel Species.</title>
        <authorList>
            <person name="Ma S."/>
        </authorList>
    </citation>
    <scope>NUCLEOTIDE SEQUENCE [LARGE SCALE GENOMIC DNA]</scope>
    <source>
        <strain evidence="1 2">LIND6LT2</strain>
    </source>
</reference>
<evidence type="ECO:0008006" key="3">
    <source>
        <dbReference type="Google" id="ProtNLM"/>
    </source>
</evidence>
<sequence>MYKKLKANGKNISLKRIQRYIPSMGLRSIVVKKFHPHSSKPSVEKKPFK</sequence>
<keyword evidence="2" id="KW-1185">Reference proteome</keyword>
<name>A0ABZ2Y7S8_9FIRM</name>
<dbReference type="EMBL" id="CP121687">
    <property type="protein sequence ID" value="WZL71403.1"/>
    <property type="molecule type" value="Genomic_DNA"/>
</dbReference>
<dbReference type="Proteomes" id="UP001486565">
    <property type="component" value="Chromosome"/>
</dbReference>
<evidence type="ECO:0000313" key="1">
    <source>
        <dbReference type="EMBL" id="WZL71403.1"/>
    </source>
</evidence>
<gene>
    <name evidence="1" type="ORF">QBE51_13335</name>
</gene>
<organism evidence="1 2">
    <name type="scientific">Defluviitalea saccharophila</name>
    <dbReference type="NCBI Taxonomy" id="879970"/>
    <lineage>
        <taxon>Bacteria</taxon>
        <taxon>Bacillati</taxon>
        <taxon>Bacillota</taxon>
        <taxon>Clostridia</taxon>
        <taxon>Lachnospirales</taxon>
        <taxon>Defluviitaleaceae</taxon>
        <taxon>Defluviitalea</taxon>
    </lineage>
</organism>
<evidence type="ECO:0000313" key="2">
    <source>
        <dbReference type="Proteomes" id="UP001486565"/>
    </source>
</evidence>
<proteinExistence type="predicted"/>
<protein>
    <recommendedName>
        <fullName evidence="3">IS3 family transposase</fullName>
    </recommendedName>
</protein>
<accession>A0ABZ2Y7S8</accession>